<dbReference type="EMBL" id="JAUSSK010000001">
    <property type="protein sequence ID" value="MDQ0008269.1"/>
    <property type="molecule type" value="Genomic_DNA"/>
</dbReference>
<dbReference type="RefSeq" id="WP_306846922.1">
    <property type="nucleotide sequence ID" value="NZ_JAUSSK010000001.1"/>
</dbReference>
<dbReference type="Proteomes" id="UP001237737">
    <property type="component" value="Unassembled WGS sequence"/>
</dbReference>
<gene>
    <name evidence="1" type="ORF">J2T07_000428</name>
</gene>
<keyword evidence="2" id="KW-1185">Reference proteome</keyword>
<reference evidence="1 2" key="1">
    <citation type="submission" date="2023-07" db="EMBL/GenBank/DDBJ databases">
        <title>Sorghum-associated microbial communities from plants grown in Nebraska, USA.</title>
        <authorList>
            <person name="Schachtman D."/>
        </authorList>
    </citation>
    <scope>NUCLEOTIDE SEQUENCE [LARGE SCALE GENOMIC DNA]</scope>
    <source>
        <strain evidence="1 2">CC60</strain>
    </source>
</reference>
<comment type="caution">
    <text evidence="1">The sequence shown here is derived from an EMBL/GenBank/DDBJ whole genome shotgun (WGS) entry which is preliminary data.</text>
</comment>
<evidence type="ECO:0000313" key="2">
    <source>
        <dbReference type="Proteomes" id="UP001237737"/>
    </source>
</evidence>
<accession>A0ABT9STF5</accession>
<proteinExistence type="predicted"/>
<evidence type="ECO:0000313" key="1">
    <source>
        <dbReference type="EMBL" id="MDQ0008269.1"/>
    </source>
</evidence>
<organism evidence="1 2">
    <name type="scientific">Luteibacter jiangsuensis</name>
    <dbReference type="NCBI Taxonomy" id="637577"/>
    <lineage>
        <taxon>Bacteria</taxon>
        <taxon>Pseudomonadati</taxon>
        <taxon>Pseudomonadota</taxon>
        <taxon>Gammaproteobacteria</taxon>
        <taxon>Lysobacterales</taxon>
        <taxon>Rhodanobacteraceae</taxon>
        <taxon>Luteibacter</taxon>
    </lineage>
</organism>
<protein>
    <submittedName>
        <fullName evidence="1">DNA repair photolyase</fullName>
    </submittedName>
</protein>
<sequence length="96" mass="11176">MRLPHELKQHFREWLESRYPDRAAHIISLIQQMNGRKDYDNNFCDAHAGAERVCGHYPQEGADSFEKAKLHRAWNTALDTSRFVPPRIASPQGKLF</sequence>
<name>A0ABT9STF5_9GAMM</name>